<dbReference type="Pfam" id="PF14333">
    <property type="entry name" value="DUF4389"/>
    <property type="match status" value="2"/>
</dbReference>
<dbReference type="Proteomes" id="UP001589896">
    <property type="component" value="Unassembled WGS sequence"/>
</dbReference>
<feature type="transmembrane region" description="Helical" evidence="2">
    <location>
        <begin position="387"/>
        <end position="405"/>
    </location>
</feature>
<keyword evidence="4" id="KW-1185">Reference proteome</keyword>
<gene>
    <name evidence="3" type="ORF">ACFFGH_32730</name>
</gene>
<evidence type="ECO:0000313" key="3">
    <source>
        <dbReference type="EMBL" id="MFC0682620.1"/>
    </source>
</evidence>
<dbReference type="InterPro" id="IPR025498">
    <property type="entry name" value="DUF4389"/>
</dbReference>
<feature type="transmembrane region" description="Helical" evidence="2">
    <location>
        <begin position="417"/>
        <end position="441"/>
    </location>
</feature>
<feature type="transmembrane region" description="Helical" evidence="2">
    <location>
        <begin position="20"/>
        <end position="47"/>
    </location>
</feature>
<feature type="region of interest" description="Disordered" evidence="1">
    <location>
        <begin position="481"/>
        <end position="514"/>
    </location>
</feature>
<evidence type="ECO:0000313" key="4">
    <source>
        <dbReference type="Proteomes" id="UP001589896"/>
    </source>
</evidence>
<protein>
    <submittedName>
        <fullName evidence="3">DUF4389 domain-containing protein</fullName>
    </submittedName>
</protein>
<reference evidence="3 4" key="1">
    <citation type="submission" date="2024-09" db="EMBL/GenBank/DDBJ databases">
        <authorList>
            <person name="Sun Q."/>
            <person name="Mori K."/>
        </authorList>
    </citation>
    <scope>NUCLEOTIDE SEQUENCE [LARGE SCALE GENOMIC DNA]</scope>
    <source>
        <strain evidence="3 4">KCTC 23076</strain>
    </source>
</reference>
<organism evidence="3 4">
    <name type="scientific">Lysobacter korlensis</name>
    <dbReference type="NCBI Taxonomy" id="553636"/>
    <lineage>
        <taxon>Bacteria</taxon>
        <taxon>Pseudomonadati</taxon>
        <taxon>Pseudomonadota</taxon>
        <taxon>Gammaproteobacteria</taxon>
        <taxon>Lysobacterales</taxon>
        <taxon>Lysobacteraceae</taxon>
        <taxon>Lysobacter</taxon>
    </lineage>
</organism>
<name>A0ABV6S058_9GAMM</name>
<dbReference type="RefSeq" id="WP_386676801.1">
    <property type="nucleotide sequence ID" value="NZ_JBHLTG010000016.1"/>
</dbReference>
<evidence type="ECO:0000256" key="2">
    <source>
        <dbReference type="SAM" id="Phobius"/>
    </source>
</evidence>
<dbReference type="EMBL" id="JBHLTG010000016">
    <property type="protein sequence ID" value="MFC0682620.1"/>
    <property type="molecule type" value="Genomic_DNA"/>
</dbReference>
<sequence>MTSTTAPRDPAAGPAPSRGGVVLGAILLALGILISFAGGAVLTAGILAASADSLRDDDGFFTAPSETFTTDTYALTSPSVGRLTVDRGTVDLPFELATIRLQATDAGSEVFLGIGPQAEVDRFLGNVERTEIRELRYFPFEVEYRDLPGDQPAGAPLEQDFWVASATSGDGAQPLEWSIAPGDWAIVIMNADGSPGVTVDLQAGVRSDLFAPAVTTLLVVGGLLLLVGIPLLVIGAVTLGRGLAQAGSGPAGTSGAEGRAGAPAALPGRYPAEVVGVRDPQLSRWLWLVKWLLVLPHYLILIFLWLAFLVTTVIAGFAILFTGRYPRSLFTFNVGVLRWGWRVGFYAYSALGTDRYPPFTLAKADYPADFDVVYPEQLSRGLVLVKWWLLAIPHYLILGAISAGSTSRWMDGDGWGAVSNAGISLVGALVLVAGFALLFAARYPRGVFDLLVGINRWTLRVITYAALMRDEYPPFRLDQGPFEPAPTDLVPPDDATPAGAAVGNPVADHRQPVG</sequence>
<accession>A0ABV6S058</accession>
<keyword evidence="2" id="KW-0812">Transmembrane</keyword>
<keyword evidence="2" id="KW-0472">Membrane</keyword>
<feature type="transmembrane region" description="Helical" evidence="2">
    <location>
        <begin position="298"/>
        <end position="321"/>
    </location>
</feature>
<proteinExistence type="predicted"/>
<evidence type="ECO:0000256" key="1">
    <source>
        <dbReference type="SAM" id="MobiDB-lite"/>
    </source>
</evidence>
<keyword evidence="2" id="KW-1133">Transmembrane helix</keyword>
<comment type="caution">
    <text evidence="3">The sequence shown here is derived from an EMBL/GenBank/DDBJ whole genome shotgun (WGS) entry which is preliminary data.</text>
</comment>
<feature type="transmembrane region" description="Helical" evidence="2">
    <location>
        <begin position="209"/>
        <end position="233"/>
    </location>
</feature>